<organism evidence="2 3">
    <name type="scientific">Paracraurococcus lichenis</name>
    <dbReference type="NCBI Taxonomy" id="3064888"/>
    <lineage>
        <taxon>Bacteria</taxon>
        <taxon>Pseudomonadati</taxon>
        <taxon>Pseudomonadota</taxon>
        <taxon>Alphaproteobacteria</taxon>
        <taxon>Acetobacterales</taxon>
        <taxon>Roseomonadaceae</taxon>
        <taxon>Paracraurococcus</taxon>
    </lineage>
</organism>
<evidence type="ECO:0000256" key="1">
    <source>
        <dbReference type="SAM" id="Phobius"/>
    </source>
</evidence>
<evidence type="ECO:0000313" key="3">
    <source>
        <dbReference type="Proteomes" id="UP001243009"/>
    </source>
</evidence>
<reference evidence="2 3" key="1">
    <citation type="submission" date="2023-08" db="EMBL/GenBank/DDBJ databases">
        <title>The draft genome sequence of Paracraurococcus sp. LOR1-02.</title>
        <authorList>
            <person name="Kingkaew E."/>
            <person name="Tanasupawat S."/>
        </authorList>
    </citation>
    <scope>NUCLEOTIDE SEQUENCE [LARGE SCALE GENOMIC DNA]</scope>
    <source>
        <strain evidence="2 3">LOR1-02</strain>
    </source>
</reference>
<comment type="caution">
    <text evidence="2">The sequence shown here is derived from an EMBL/GenBank/DDBJ whole genome shotgun (WGS) entry which is preliminary data.</text>
</comment>
<keyword evidence="1" id="KW-0812">Transmembrane</keyword>
<keyword evidence="1" id="KW-1133">Transmembrane helix</keyword>
<evidence type="ECO:0008006" key="4">
    <source>
        <dbReference type="Google" id="ProtNLM"/>
    </source>
</evidence>
<proteinExistence type="predicted"/>
<sequence length="42" mass="4814">MSHDLYANVVLPLGILAVGTLYGLYAVWDYERAMRRERSGKK</sequence>
<dbReference type="Proteomes" id="UP001243009">
    <property type="component" value="Unassembled WGS sequence"/>
</dbReference>
<accession>A0ABT9E140</accession>
<feature type="transmembrane region" description="Helical" evidence="1">
    <location>
        <begin position="6"/>
        <end position="28"/>
    </location>
</feature>
<gene>
    <name evidence="2" type="ORF">Q7A36_16025</name>
</gene>
<keyword evidence="3" id="KW-1185">Reference proteome</keyword>
<name>A0ABT9E140_9PROT</name>
<dbReference type="EMBL" id="JAUTWS010000014">
    <property type="protein sequence ID" value="MDO9709861.1"/>
    <property type="molecule type" value="Genomic_DNA"/>
</dbReference>
<dbReference type="RefSeq" id="WP_305104728.1">
    <property type="nucleotide sequence ID" value="NZ_JAUTWS010000014.1"/>
</dbReference>
<protein>
    <recommendedName>
        <fullName evidence="4">Heme exporter protein D</fullName>
    </recommendedName>
</protein>
<keyword evidence="1" id="KW-0472">Membrane</keyword>
<evidence type="ECO:0000313" key="2">
    <source>
        <dbReference type="EMBL" id="MDO9709861.1"/>
    </source>
</evidence>